<comment type="caution">
    <text evidence="2">The sequence shown here is derived from an EMBL/GenBank/DDBJ whole genome shotgun (WGS) entry which is preliminary data.</text>
</comment>
<name>A0A0P9PP42_PSEA0</name>
<protein>
    <submittedName>
        <fullName evidence="2">Uncharacterized protein</fullName>
    </submittedName>
</protein>
<gene>
    <name evidence="2" type="ORF">ALO70_03353</name>
    <name evidence="4" type="ORF">ALQ39_01374</name>
    <name evidence="3" type="ORF">ALQ86_03258</name>
</gene>
<reference evidence="6 7" key="2">
    <citation type="submission" date="2018-08" db="EMBL/GenBank/DDBJ databases">
        <title>Recombination of ecologically and evolutionarily significant loci maintains genetic cohesion in the Pseudomonas syringae species complex.</title>
        <authorList>
            <person name="Dillon M."/>
            <person name="Thakur S."/>
            <person name="Almeida R.N.D."/>
            <person name="Weir B.S."/>
            <person name="Guttman D.S."/>
        </authorList>
    </citation>
    <scope>NUCLEOTIDE SEQUENCE [LARGE SCALE GENOMIC DNA]</scope>
    <source>
        <strain evidence="4 7">ICMP 4316</strain>
        <strain evidence="3 6">ICMP 8636</strain>
    </source>
</reference>
<evidence type="ECO:0000313" key="3">
    <source>
        <dbReference type="EMBL" id="RML96023.1"/>
    </source>
</evidence>
<dbReference type="AlphaFoldDB" id="A0A0P9PP42"/>
<evidence type="ECO:0000256" key="1">
    <source>
        <dbReference type="SAM" id="Phobius"/>
    </source>
</evidence>
<organism evidence="2 5">
    <name type="scientific">Pseudomonas amygdali pv. eriobotryae</name>
    <dbReference type="NCBI Taxonomy" id="129137"/>
    <lineage>
        <taxon>Bacteria</taxon>
        <taxon>Pseudomonadati</taxon>
        <taxon>Pseudomonadota</taxon>
        <taxon>Gammaproteobacteria</taxon>
        <taxon>Pseudomonadales</taxon>
        <taxon>Pseudomonadaceae</taxon>
        <taxon>Pseudomonas</taxon>
        <taxon>Pseudomonas amygdali</taxon>
    </lineage>
</organism>
<dbReference type="EMBL" id="RBOA01000435">
    <property type="protein sequence ID" value="RML96023.1"/>
    <property type="molecule type" value="Genomic_DNA"/>
</dbReference>
<evidence type="ECO:0000313" key="4">
    <source>
        <dbReference type="EMBL" id="RMO50975.1"/>
    </source>
</evidence>
<dbReference type="Proteomes" id="UP000050490">
    <property type="component" value="Unassembled WGS sequence"/>
</dbReference>
<evidence type="ECO:0000313" key="6">
    <source>
        <dbReference type="Proteomes" id="UP000272627"/>
    </source>
</evidence>
<accession>A0A0P9PP42</accession>
<dbReference type="Proteomes" id="UP000272627">
    <property type="component" value="Unassembled WGS sequence"/>
</dbReference>
<evidence type="ECO:0000313" key="5">
    <source>
        <dbReference type="Proteomes" id="UP000050490"/>
    </source>
</evidence>
<keyword evidence="1" id="KW-0472">Membrane</keyword>
<evidence type="ECO:0000313" key="7">
    <source>
        <dbReference type="Proteomes" id="UP000275613"/>
    </source>
</evidence>
<keyword evidence="1" id="KW-0812">Transmembrane</keyword>
<keyword evidence="1" id="KW-1133">Transmembrane helix</keyword>
<reference evidence="2 5" key="1">
    <citation type="submission" date="2015-09" db="EMBL/GenBank/DDBJ databases">
        <title>Genome announcement of multiple Pseudomonas syringae strains.</title>
        <authorList>
            <person name="Thakur S."/>
            <person name="Wang P.W."/>
            <person name="Gong Y."/>
            <person name="Weir B.S."/>
            <person name="Guttman D.S."/>
        </authorList>
    </citation>
    <scope>NUCLEOTIDE SEQUENCE [LARGE SCALE GENOMIC DNA]</scope>
    <source>
        <strain evidence="2 5">ICMP4455</strain>
    </source>
</reference>
<sequence>MSFIRSLIHSQILKFKEHSMSNVPSSENPGRLKNLVFGLYFFALLMMALFPPF</sequence>
<dbReference type="EMBL" id="LJQI01000436">
    <property type="protein sequence ID" value="KPX19330.1"/>
    <property type="molecule type" value="Genomic_DNA"/>
</dbReference>
<dbReference type="PATRIC" id="fig|129137.4.peg.4922"/>
<dbReference type="Proteomes" id="UP000275613">
    <property type="component" value="Unassembled WGS sequence"/>
</dbReference>
<proteinExistence type="predicted"/>
<evidence type="ECO:0000313" key="2">
    <source>
        <dbReference type="EMBL" id="KPX19330.1"/>
    </source>
</evidence>
<dbReference type="EMBL" id="RBPV01000452">
    <property type="protein sequence ID" value="RMO50975.1"/>
    <property type="molecule type" value="Genomic_DNA"/>
</dbReference>
<feature type="transmembrane region" description="Helical" evidence="1">
    <location>
        <begin position="32"/>
        <end position="50"/>
    </location>
</feature>